<evidence type="ECO:0000313" key="2">
    <source>
        <dbReference type="Proteomes" id="UP000001357"/>
    </source>
</evidence>
<dbReference type="GeneID" id="5895893"/>
<accession>A9VD31</accession>
<organism evidence="1 2">
    <name type="scientific">Monosiga brevicollis</name>
    <name type="common">Choanoflagellate</name>
    <dbReference type="NCBI Taxonomy" id="81824"/>
    <lineage>
        <taxon>Eukaryota</taxon>
        <taxon>Choanoflagellata</taxon>
        <taxon>Craspedida</taxon>
        <taxon>Salpingoecidae</taxon>
        <taxon>Monosiga</taxon>
    </lineage>
</organism>
<dbReference type="InParanoid" id="A9VD31"/>
<keyword evidence="2" id="KW-1185">Reference proteome</keyword>
<dbReference type="KEGG" id="mbr:MONBRDRAFT_30120"/>
<dbReference type="EMBL" id="CH991584">
    <property type="protein sequence ID" value="EDQ84609.1"/>
    <property type="molecule type" value="Genomic_DNA"/>
</dbReference>
<dbReference type="AlphaFoldDB" id="A9VD31"/>
<name>A9VD31_MONBE</name>
<reference evidence="1 2" key="1">
    <citation type="journal article" date="2008" name="Nature">
        <title>The genome of the choanoflagellate Monosiga brevicollis and the origin of metazoans.</title>
        <authorList>
            <consortium name="JGI Sequencing"/>
            <person name="King N."/>
            <person name="Westbrook M.J."/>
            <person name="Young S.L."/>
            <person name="Kuo A."/>
            <person name="Abedin M."/>
            <person name="Chapman J."/>
            <person name="Fairclough S."/>
            <person name="Hellsten U."/>
            <person name="Isogai Y."/>
            <person name="Letunic I."/>
            <person name="Marr M."/>
            <person name="Pincus D."/>
            <person name="Putnam N."/>
            <person name="Rokas A."/>
            <person name="Wright K.J."/>
            <person name="Zuzow R."/>
            <person name="Dirks W."/>
            <person name="Good M."/>
            <person name="Goodstein D."/>
            <person name="Lemons D."/>
            <person name="Li W."/>
            <person name="Lyons J.B."/>
            <person name="Morris A."/>
            <person name="Nichols S."/>
            <person name="Richter D.J."/>
            <person name="Salamov A."/>
            <person name="Bork P."/>
            <person name="Lim W.A."/>
            <person name="Manning G."/>
            <person name="Miller W.T."/>
            <person name="McGinnis W."/>
            <person name="Shapiro H."/>
            <person name="Tjian R."/>
            <person name="Grigoriev I.V."/>
            <person name="Rokhsar D."/>
        </authorList>
    </citation>
    <scope>NUCLEOTIDE SEQUENCE [LARGE SCALE GENOMIC DNA]</scope>
    <source>
        <strain evidence="2">MX1 / ATCC 50154</strain>
    </source>
</reference>
<evidence type="ECO:0000313" key="1">
    <source>
        <dbReference type="EMBL" id="EDQ84609.1"/>
    </source>
</evidence>
<sequence>MYRDVGFARARSVHSESLTRYQHILPLERIRFFQFPDDPEPSEDWQIDYLDPGSYRVQDVAAAIAEIPGAMADWDICHIFTPRSSLIAEAVVLAYERKGYRFKLRHHEE</sequence>
<proteinExistence type="predicted"/>
<protein>
    <submittedName>
        <fullName evidence="1">Uncharacterized protein</fullName>
    </submittedName>
</protein>
<dbReference type="RefSeq" id="XP_001750636.1">
    <property type="nucleotide sequence ID" value="XM_001750584.1"/>
</dbReference>
<gene>
    <name evidence="1" type="ORF">MONBRDRAFT_30120</name>
</gene>
<dbReference type="Proteomes" id="UP000001357">
    <property type="component" value="Unassembled WGS sequence"/>
</dbReference>